<dbReference type="OrthoDB" id="272404at2759"/>
<reference evidence="2" key="1">
    <citation type="submission" date="2019-11" db="EMBL/GenBank/DDBJ databases">
        <title>Leishmania tarentolae CDS.</title>
        <authorList>
            <person name="Goto Y."/>
            <person name="Yamagishi J."/>
        </authorList>
    </citation>
    <scope>NUCLEOTIDE SEQUENCE [LARGE SCALE GENOMIC DNA]</scope>
    <source>
        <strain evidence="2">Parrot Tar II</strain>
    </source>
</reference>
<feature type="region of interest" description="Disordered" evidence="1">
    <location>
        <begin position="125"/>
        <end position="148"/>
    </location>
</feature>
<comment type="caution">
    <text evidence="2">The sequence shown here is derived from an EMBL/GenBank/DDBJ whole genome shotgun (WGS) entry which is preliminary data.</text>
</comment>
<name>A0A640KPW0_LEITA</name>
<evidence type="ECO:0008006" key="4">
    <source>
        <dbReference type="Google" id="ProtNLM"/>
    </source>
</evidence>
<dbReference type="PANTHER" id="PTHR38148:SF3">
    <property type="entry name" value="BAR DOMAIN-CONTAINING PROTEIN"/>
    <property type="match status" value="1"/>
</dbReference>
<evidence type="ECO:0000313" key="2">
    <source>
        <dbReference type="EMBL" id="GET91074.1"/>
    </source>
</evidence>
<sequence length="406" mass="45264">MSLQHDFVHRRELDDMRAIRAAITSFSGDMTKMMMLMKELGTTLEQLSHSFDALTSLSFTNDGVKQYVHHFSEEVTNMKEGIAFRNYNKLVHEEVLLPVEHLKASLKAAEKASRAEKNAFDEYKKAKRRVDQQEREFAEKRKPLDTSKSYPTRVQARNNALASLQNRKIEFEETFEKLVRDVEKVTATALKRYLELDASYMTSVIGALTSTDPTVEEAVSLYRQEQRQRRQNAIKQRCVEVNAELGTSCVSQGHRLDAHGMSGGLHDSLDKPTSRFQEHNKVSSGQALCRNTSWPGVPTLNAAAASPTDEASTTAATTVVSAPRLALEGNTEEEEFGSVSEVGTAGRRPPPLYTFSHDPPSVVSSALPQHGYIASLNAALTTEFMTRMEAKSIAASEVYHSYQAQK</sequence>
<organism evidence="2 3">
    <name type="scientific">Leishmania tarentolae</name>
    <name type="common">Sauroleishmania tarentolae</name>
    <dbReference type="NCBI Taxonomy" id="5689"/>
    <lineage>
        <taxon>Eukaryota</taxon>
        <taxon>Discoba</taxon>
        <taxon>Euglenozoa</taxon>
        <taxon>Kinetoplastea</taxon>
        <taxon>Metakinetoplastina</taxon>
        <taxon>Trypanosomatida</taxon>
        <taxon>Trypanosomatidae</taxon>
        <taxon>Leishmaniinae</taxon>
        <taxon>Leishmania</taxon>
        <taxon>lizard Leishmania</taxon>
    </lineage>
</organism>
<protein>
    <recommendedName>
        <fullName evidence="4">BAR domain-containing protein</fullName>
    </recommendedName>
</protein>
<feature type="compositionally biased region" description="Basic and acidic residues" evidence="1">
    <location>
        <begin position="125"/>
        <end position="145"/>
    </location>
</feature>
<accession>A0A640KPW0</accession>
<dbReference type="EMBL" id="BLBS01000045">
    <property type="protein sequence ID" value="GET91074.1"/>
    <property type="molecule type" value="Genomic_DNA"/>
</dbReference>
<dbReference type="VEuPathDB" id="TriTrypDB:LtaPh_3107900"/>
<dbReference type="PANTHER" id="PTHR38148">
    <property type="entry name" value="BAR DOMAIN-CONTAINING PROTEIN"/>
    <property type="match status" value="1"/>
</dbReference>
<gene>
    <name evidence="2" type="ORF">LtaPh_3107900</name>
</gene>
<proteinExistence type="predicted"/>
<evidence type="ECO:0000313" key="3">
    <source>
        <dbReference type="Proteomes" id="UP000419144"/>
    </source>
</evidence>
<evidence type="ECO:0000256" key="1">
    <source>
        <dbReference type="SAM" id="MobiDB-lite"/>
    </source>
</evidence>
<keyword evidence="3" id="KW-1185">Reference proteome</keyword>
<dbReference type="AlphaFoldDB" id="A0A640KPW0"/>
<dbReference type="Proteomes" id="UP000419144">
    <property type="component" value="Unassembled WGS sequence"/>
</dbReference>